<evidence type="ECO:0000256" key="3">
    <source>
        <dbReference type="ARBA" id="ARBA00022833"/>
    </source>
</evidence>
<dbReference type="GO" id="GO:0005778">
    <property type="term" value="C:peroxisomal membrane"/>
    <property type="evidence" value="ECO:0007669"/>
    <property type="project" value="TreeGrafter"/>
</dbReference>
<reference evidence="8" key="1">
    <citation type="submission" date="2021-05" db="EMBL/GenBank/DDBJ databases">
        <authorList>
            <person name="Alioto T."/>
            <person name="Alioto T."/>
            <person name="Gomez Garrido J."/>
        </authorList>
    </citation>
    <scope>NUCLEOTIDE SEQUENCE</scope>
</reference>
<evidence type="ECO:0000259" key="6">
    <source>
        <dbReference type="PROSITE" id="PS50089"/>
    </source>
</evidence>
<keyword evidence="1" id="KW-0479">Metal-binding</keyword>
<dbReference type="InterPro" id="IPR013083">
    <property type="entry name" value="Znf_RING/FYVE/PHD"/>
</dbReference>
<evidence type="ECO:0000256" key="4">
    <source>
        <dbReference type="PROSITE-ProRule" id="PRU00024"/>
    </source>
</evidence>
<dbReference type="InterPro" id="IPR053003">
    <property type="entry name" value="TRIM_RBCC_E3_ubiq-ligases"/>
</dbReference>
<feature type="domain" description="RING-type" evidence="6">
    <location>
        <begin position="34"/>
        <end position="73"/>
    </location>
</feature>
<protein>
    <submittedName>
        <fullName evidence="8">E3 ubiquitin-protein ligase TRIM37</fullName>
    </submittedName>
</protein>
<dbReference type="PANTHER" id="PTHR36754">
    <property type="entry name" value="E3 UBIQUITIN-PROTEIN LIGASE TRIM37"/>
    <property type="match status" value="1"/>
</dbReference>
<dbReference type="Gene3D" id="3.30.40.10">
    <property type="entry name" value="Zinc/RING finger domain, C3HC4 (zinc finger)"/>
    <property type="match status" value="1"/>
</dbReference>
<accession>A0A8D8A7U8</accession>
<keyword evidence="2 4" id="KW-0863">Zinc-finger</keyword>
<dbReference type="Pfam" id="PF00643">
    <property type="entry name" value="zf-B_box"/>
    <property type="match status" value="1"/>
</dbReference>
<dbReference type="GO" id="GO:0070842">
    <property type="term" value="P:aggresome assembly"/>
    <property type="evidence" value="ECO:0007669"/>
    <property type="project" value="TreeGrafter"/>
</dbReference>
<dbReference type="GO" id="GO:0031625">
    <property type="term" value="F:ubiquitin protein ligase binding"/>
    <property type="evidence" value="ECO:0007669"/>
    <property type="project" value="TreeGrafter"/>
</dbReference>
<dbReference type="SUPFAM" id="SSF57845">
    <property type="entry name" value="B-box zinc-binding domain"/>
    <property type="match status" value="1"/>
</dbReference>
<dbReference type="Pfam" id="PF13639">
    <property type="entry name" value="zf-RING_2"/>
    <property type="match status" value="1"/>
</dbReference>
<dbReference type="GO" id="GO:0061630">
    <property type="term" value="F:ubiquitin protein ligase activity"/>
    <property type="evidence" value="ECO:0007669"/>
    <property type="project" value="TreeGrafter"/>
</dbReference>
<dbReference type="InterPro" id="IPR001841">
    <property type="entry name" value="Znf_RING"/>
</dbReference>
<dbReference type="PROSITE" id="PS50089">
    <property type="entry name" value="ZF_RING_2"/>
    <property type="match status" value="1"/>
</dbReference>
<feature type="coiled-coil region" evidence="5">
    <location>
        <begin position="205"/>
        <end position="239"/>
    </location>
</feature>
<dbReference type="SUPFAM" id="SSF57850">
    <property type="entry name" value="RING/U-box"/>
    <property type="match status" value="1"/>
</dbReference>
<dbReference type="GO" id="GO:0008270">
    <property type="term" value="F:zinc ion binding"/>
    <property type="evidence" value="ECO:0007669"/>
    <property type="project" value="UniProtKB-KW"/>
</dbReference>
<dbReference type="InterPro" id="IPR000315">
    <property type="entry name" value="Znf_B-box"/>
</dbReference>
<evidence type="ECO:0000259" key="7">
    <source>
        <dbReference type="PROSITE" id="PS50119"/>
    </source>
</evidence>
<evidence type="ECO:0000256" key="1">
    <source>
        <dbReference type="ARBA" id="ARBA00022723"/>
    </source>
</evidence>
<dbReference type="CDD" id="cd19756">
    <property type="entry name" value="Bbox2"/>
    <property type="match status" value="1"/>
</dbReference>
<evidence type="ECO:0000313" key="8">
    <source>
        <dbReference type="EMBL" id="CAG6450919.1"/>
    </source>
</evidence>
<dbReference type="PROSITE" id="PS50119">
    <property type="entry name" value="ZF_BBOX"/>
    <property type="match status" value="1"/>
</dbReference>
<name>A0A8D8A7U8_CULPI</name>
<dbReference type="GO" id="GO:0005164">
    <property type="term" value="F:tumor necrosis factor receptor binding"/>
    <property type="evidence" value="ECO:0007669"/>
    <property type="project" value="TreeGrafter"/>
</dbReference>
<evidence type="ECO:0000256" key="2">
    <source>
        <dbReference type="ARBA" id="ARBA00022771"/>
    </source>
</evidence>
<dbReference type="GO" id="GO:0016235">
    <property type="term" value="C:aggresome"/>
    <property type="evidence" value="ECO:0007669"/>
    <property type="project" value="TreeGrafter"/>
</dbReference>
<dbReference type="GO" id="GO:0006513">
    <property type="term" value="P:protein monoubiquitination"/>
    <property type="evidence" value="ECO:0007669"/>
    <property type="project" value="TreeGrafter"/>
</dbReference>
<organism evidence="8">
    <name type="scientific">Culex pipiens</name>
    <name type="common">House mosquito</name>
    <dbReference type="NCBI Taxonomy" id="7175"/>
    <lineage>
        <taxon>Eukaryota</taxon>
        <taxon>Metazoa</taxon>
        <taxon>Ecdysozoa</taxon>
        <taxon>Arthropoda</taxon>
        <taxon>Hexapoda</taxon>
        <taxon>Insecta</taxon>
        <taxon>Pterygota</taxon>
        <taxon>Neoptera</taxon>
        <taxon>Endopterygota</taxon>
        <taxon>Diptera</taxon>
        <taxon>Nematocera</taxon>
        <taxon>Culicoidea</taxon>
        <taxon>Culicidae</taxon>
        <taxon>Culicinae</taxon>
        <taxon>Culicini</taxon>
        <taxon>Culex</taxon>
        <taxon>Culex</taxon>
    </lineage>
</organism>
<dbReference type="GO" id="GO:0051865">
    <property type="term" value="P:protein autoubiquitination"/>
    <property type="evidence" value="ECO:0007669"/>
    <property type="project" value="TreeGrafter"/>
</dbReference>
<dbReference type="EMBL" id="HBUE01017264">
    <property type="protein sequence ID" value="CAG6450911.1"/>
    <property type="molecule type" value="Transcribed_RNA"/>
</dbReference>
<dbReference type="Gene3D" id="3.30.160.60">
    <property type="entry name" value="Classic Zinc Finger"/>
    <property type="match status" value="1"/>
</dbReference>
<feature type="domain" description="B box-type" evidence="7">
    <location>
        <begin position="101"/>
        <end position="142"/>
    </location>
</feature>
<dbReference type="PANTHER" id="PTHR36754:SF2">
    <property type="entry name" value="E3 UBIQUITIN-PROTEIN LIGASE TRIM37"/>
    <property type="match status" value="1"/>
</dbReference>
<keyword evidence="5" id="KW-0175">Coiled coil</keyword>
<dbReference type="EMBL" id="HBUE01017269">
    <property type="protein sequence ID" value="CAG6450919.1"/>
    <property type="molecule type" value="Transcribed_RNA"/>
</dbReference>
<dbReference type="AlphaFoldDB" id="A0A8D8A7U8"/>
<proteinExistence type="predicted"/>
<sequence length="432" mass="48551">MTSQESSSAAMDSSDLDSSGSSKLASTISHLFECCICQQNLQDAHICPRCSQPFCRKCIAGWLGNQPTCPQCRELLTVESLVKARTFDQVQEVVSDFVASEQRNRCLGHGKDLSLFCLVCESCLCPGCMFAEEHVGHKDQVLLLEGAFEEFRCRFREYFELLKQREETLEMSLSTVKKNERLLKEAQGRMSSIARKMIDSITGHYNEEIARQSRIKEQLQAQEEKVAVLRSLANSLNTNVTSVAAMNEVTEFQKLAGDLLKEKPPAVTVVDVHFKNSLIPSPIGLELYLKNARRHHRFYESSQQTESGFRWKVKVSAHLETTAWSCSLLLEKGRPDTFWVALGGSPAKPYRFELGQWVDFGDDIPCVYDAEADTLEVQLEIQQARTYAAQCSQQQDYIAELEARIGRYEAVIGDIQRKAACSLDGADAAMEQ</sequence>
<evidence type="ECO:0000256" key="5">
    <source>
        <dbReference type="SAM" id="Coils"/>
    </source>
</evidence>
<keyword evidence="3" id="KW-0862">Zinc</keyword>